<dbReference type="InterPro" id="IPR041698">
    <property type="entry name" value="Methyltransf_25"/>
</dbReference>
<dbReference type="EC" id="2.1.1.197" evidence="5"/>
<evidence type="ECO:0000313" key="7">
    <source>
        <dbReference type="EMBL" id="ODC05395.1"/>
    </source>
</evidence>
<keyword evidence="4 5" id="KW-0093">Biotin biosynthesis</keyword>
<protein>
    <recommendedName>
        <fullName evidence="5">Malonyl-[acyl-carrier protein] O-methyltransferase</fullName>
        <shortName evidence="5">Malonyl-ACP O-methyltransferase</shortName>
        <ecNumber evidence="5">2.1.1.197</ecNumber>
    </recommendedName>
    <alternativeName>
        <fullName evidence="5">Biotin synthesis protein BioC</fullName>
    </alternativeName>
</protein>
<dbReference type="NCBIfam" id="TIGR02072">
    <property type="entry name" value="BioC"/>
    <property type="match status" value="1"/>
</dbReference>
<comment type="catalytic activity">
    <reaction evidence="5">
        <text>malonyl-[ACP] + S-adenosyl-L-methionine = malonyl-[ACP] methyl ester + S-adenosyl-L-homocysteine</text>
        <dbReference type="Rhea" id="RHEA:17105"/>
        <dbReference type="Rhea" id="RHEA-COMP:9623"/>
        <dbReference type="Rhea" id="RHEA-COMP:9954"/>
        <dbReference type="ChEBI" id="CHEBI:57856"/>
        <dbReference type="ChEBI" id="CHEBI:59789"/>
        <dbReference type="ChEBI" id="CHEBI:78449"/>
        <dbReference type="ChEBI" id="CHEBI:78845"/>
        <dbReference type="EC" id="2.1.1.197"/>
    </reaction>
</comment>
<dbReference type="GO" id="GO:0032259">
    <property type="term" value="P:methylation"/>
    <property type="evidence" value="ECO:0007669"/>
    <property type="project" value="UniProtKB-KW"/>
</dbReference>
<dbReference type="EMBL" id="MDTQ01000001">
    <property type="protein sequence ID" value="ODC05395.1"/>
    <property type="molecule type" value="Genomic_DNA"/>
</dbReference>
<evidence type="ECO:0000259" key="6">
    <source>
        <dbReference type="Pfam" id="PF13649"/>
    </source>
</evidence>
<comment type="function">
    <text evidence="5">Converts the free carboxyl group of a malonyl-thioester to its methyl ester by transfer of a methyl group from S-adenosyl-L-methionine (SAM). It allows to synthesize pimeloyl-ACP via the fatty acid synthetic pathway.</text>
</comment>
<dbReference type="CDD" id="cd02440">
    <property type="entry name" value="AdoMet_MTases"/>
    <property type="match status" value="1"/>
</dbReference>
<dbReference type="SUPFAM" id="SSF53335">
    <property type="entry name" value="S-adenosyl-L-methionine-dependent methyltransferases"/>
    <property type="match status" value="1"/>
</dbReference>
<dbReference type="PANTHER" id="PTHR43861:SF1">
    <property type="entry name" value="TRANS-ACONITATE 2-METHYLTRANSFERASE"/>
    <property type="match status" value="1"/>
</dbReference>
<comment type="pathway">
    <text evidence="5">Cofactor biosynthesis; biotin biosynthesis.</text>
</comment>
<gene>
    <name evidence="5" type="primary">bioC</name>
    <name evidence="7" type="ORF">BFW38_11440</name>
</gene>
<dbReference type="GO" id="GO:0009102">
    <property type="term" value="P:biotin biosynthetic process"/>
    <property type="evidence" value="ECO:0007669"/>
    <property type="project" value="UniProtKB-UniRule"/>
</dbReference>
<reference evidence="7 8" key="1">
    <citation type="submission" date="2016-08" db="EMBL/GenBank/DDBJ databases">
        <authorList>
            <person name="Seilhamer J.J."/>
        </authorList>
    </citation>
    <scope>NUCLEOTIDE SEQUENCE [LARGE SCALE GENOMIC DNA]</scope>
    <source>
        <strain evidence="7 8">PH27A</strain>
    </source>
</reference>
<evidence type="ECO:0000256" key="1">
    <source>
        <dbReference type="ARBA" id="ARBA00022603"/>
    </source>
</evidence>
<keyword evidence="1 5" id="KW-0489">Methyltransferase</keyword>
<name>A0A1E2VFF9_9GAMM</name>
<dbReference type="GO" id="GO:0010340">
    <property type="term" value="F:carboxyl-O-methyltransferase activity"/>
    <property type="evidence" value="ECO:0007669"/>
    <property type="project" value="UniProtKB-UniRule"/>
</dbReference>
<dbReference type="Proteomes" id="UP000094291">
    <property type="component" value="Unassembled WGS sequence"/>
</dbReference>
<dbReference type="UniPathway" id="UPA00078"/>
<dbReference type="InterPro" id="IPR029063">
    <property type="entry name" value="SAM-dependent_MTases_sf"/>
</dbReference>
<evidence type="ECO:0000256" key="3">
    <source>
        <dbReference type="ARBA" id="ARBA00022691"/>
    </source>
</evidence>
<comment type="caution">
    <text evidence="7">The sequence shown here is derived from an EMBL/GenBank/DDBJ whole genome shotgun (WGS) entry which is preliminary data.</text>
</comment>
<feature type="domain" description="Methyltransferase" evidence="6">
    <location>
        <begin position="54"/>
        <end position="149"/>
    </location>
</feature>
<dbReference type="STRING" id="197479.BFW38_11440"/>
<dbReference type="HAMAP" id="MF_00835">
    <property type="entry name" value="BioC"/>
    <property type="match status" value="1"/>
</dbReference>
<evidence type="ECO:0000256" key="4">
    <source>
        <dbReference type="ARBA" id="ARBA00022756"/>
    </source>
</evidence>
<accession>A0A1E2VFF9</accession>
<keyword evidence="3 5" id="KW-0949">S-adenosyl-L-methionine</keyword>
<evidence type="ECO:0000256" key="5">
    <source>
        <dbReference type="HAMAP-Rule" id="MF_00835"/>
    </source>
</evidence>
<dbReference type="Gene3D" id="3.40.50.150">
    <property type="entry name" value="Vaccinia Virus protein VP39"/>
    <property type="match status" value="1"/>
</dbReference>
<dbReference type="InterPro" id="IPR011814">
    <property type="entry name" value="BioC"/>
</dbReference>
<keyword evidence="8" id="KW-1185">Reference proteome</keyword>
<dbReference type="Pfam" id="PF13649">
    <property type="entry name" value="Methyltransf_25"/>
    <property type="match status" value="1"/>
</dbReference>
<comment type="similarity">
    <text evidence="5">Belongs to the methyltransferase superfamily.</text>
</comment>
<evidence type="ECO:0000313" key="8">
    <source>
        <dbReference type="Proteomes" id="UP000094291"/>
    </source>
</evidence>
<dbReference type="GO" id="GO:0102130">
    <property type="term" value="F:malonyl-CoA methyltransferase activity"/>
    <property type="evidence" value="ECO:0007669"/>
    <property type="project" value="UniProtKB-EC"/>
</dbReference>
<dbReference type="AlphaFoldDB" id="A0A1E2VFF9"/>
<dbReference type="PANTHER" id="PTHR43861">
    <property type="entry name" value="TRANS-ACONITATE 2-METHYLTRANSFERASE-RELATED"/>
    <property type="match status" value="1"/>
</dbReference>
<organism evidence="7 8">
    <name type="scientific">Terasakiispira papahanaumokuakeensis</name>
    <dbReference type="NCBI Taxonomy" id="197479"/>
    <lineage>
        <taxon>Bacteria</taxon>
        <taxon>Pseudomonadati</taxon>
        <taxon>Pseudomonadota</taxon>
        <taxon>Gammaproteobacteria</taxon>
        <taxon>Oceanospirillales</taxon>
        <taxon>Terasakiispira</taxon>
    </lineage>
</organism>
<proteinExistence type="inferred from homology"/>
<keyword evidence="2 5" id="KW-0808">Transferase</keyword>
<evidence type="ECO:0000256" key="2">
    <source>
        <dbReference type="ARBA" id="ARBA00022679"/>
    </source>
</evidence>
<sequence>MSRPDTLLPAQSKAQTQVQRRFSQAAPHYQQLAQVQHRLGERLWQHCPEDAQRILDLGCGPGHWSARLSQRYPHAHVTGVDLSPGMLAEAKRQWPAAQWPHLHWQQEDAQQLPTPRSAYDLIFSNLALQWCSDLEALSDSLARALAPNGQALIHTLLPGTFNEIEQVWQAAGRSSPVRHFFAPESWLNALTDRGFQVEIEPFWYTHTYPEIKTLLQSIRGVGAHTGDTRDQSITPTQWRAIQRHYEALRTPEGLPISYHLLYLKLNKHAP</sequence>